<reference evidence="2" key="1">
    <citation type="submission" date="2018-05" db="EMBL/GenBank/DDBJ databases">
        <authorList>
            <person name="Lanie J.A."/>
            <person name="Ng W.-L."/>
            <person name="Kazmierczak K.M."/>
            <person name="Andrzejewski T.M."/>
            <person name="Davidsen T.M."/>
            <person name="Wayne K.J."/>
            <person name="Tettelin H."/>
            <person name="Glass J.I."/>
            <person name="Rusch D."/>
            <person name="Podicherti R."/>
            <person name="Tsui H.-C.T."/>
            <person name="Winkler M.E."/>
        </authorList>
    </citation>
    <scope>NUCLEOTIDE SEQUENCE</scope>
</reference>
<keyword evidence="1" id="KW-1133">Transmembrane helix</keyword>
<protein>
    <submittedName>
        <fullName evidence="2">Uncharacterized protein</fullName>
    </submittedName>
</protein>
<accession>A0A383EKX1</accession>
<gene>
    <name evidence="2" type="ORF">METZ01_LOCUS509977</name>
</gene>
<sequence>MSHNHHRSTKDTENFSIKHSSVISLYQWLIVYLVGLLVSEKLSKMI</sequence>
<proteinExistence type="predicted"/>
<feature type="transmembrane region" description="Helical" evidence="1">
    <location>
        <begin position="20"/>
        <end position="38"/>
    </location>
</feature>
<evidence type="ECO:0000313" key="2">
    <source>
        <dbReference type="EMBL" id="SVE57123.1"/>
    </source>
</evidence>
<dbReference type="EMBL" id="UINC01226580">
    <property type="protein sequence ID" value="SVE57123.1"/>
    <property type="molecule type" value="Genomic_DNA"/>
</dbReference>
<evidence type="ECO:0000256" key="1">
    <source>
        <dbReference type="SAM" id="Phobius"/>
    </source>
</evidence>
<keyword evidence="1" id="KW-0472">Membrane</keyword>
<name>A0A383EKX1_9ZZZZ</name>
<keyword evidence="1" id="KW-0812">Transmembrane</keyword>
<dbReference type="AlphaFoldDB" id="A0A383EKX1"/>
<organism evidence="2">
    <name type="scientific">marine metagenome</name>
    <dbReference type="NCBI Taxonomy" id="408172"/>
    <lineage>
        <taxon>unclassified sequences</taxon>
        <taxon>metagenomes</taxon>
        <taxon>ecological metagenomes</taxon>
    </lineage>
</organism>